<feature type="region of interest" description="Disordered" evidence="8">
    <location>
        <begin position="1"/>
        <end position="20"/>
    </location>
</feature>
<feature type="transmembrane region" description="Helical" evidence="9">
    <location>
        <begin position="207"/>
        <end position="230"/>
    </location>
</feature>
<feature type="transmembrane region" description="Helical" evidence="9">
    <location>
        <begin position="495"/>
        <end position="514"/>
    </location>
</feature>
<dbReference type="PANTHER" id="PTHR47019:SF1">
    <property type="entry name" value="LIPID II FLIPPASE MURJ"/>
    <property type="match status" value="1"/>
</dbReference>
<keyword evidence="2" id="KW-1003">Cell membrane</keyword>
<dbReference type="GO" id="GO:0015648">
    <property type="term" value="F:lipid-linked peptidoglycan transporter activity"/>
    <property type="evidence" value="ECO:0007669"/>
    <property type="project" value="TreeGrafter"/>
</dbReference>
<dbReference type="Proteomes" id="UP000219482">
    <property type="component" value="Unassembled WGS sequence"/>
</dbReference>
<feature type="transmembrane region" description="Helical" evidence="9">
    <location>
        <begin position="401"/>
        <end position="423"/>
    </location>
</feature>
<feature type="transmembrane region" description="Helical" evidence="9">
    <location>
        <begin position="72"/>
        <end position="94"/>
    </location>
</feature>
<comment type="subcellular location">
    <subcellularLocation>
        <location evidence="1">Cell membrane</location>
        <topology evidence="1">Multi-pass membrane protein</topology>
    </subcellularLocation>
</comment>
<feature type="transmembrane region" description="Helical" evidence="9">
    <location>
        <begin position="32"/>
        <end position="52"/>
    </location>
</feature>
<evidence type="ECO:0000256" key="5">
    <source>
        <dbReference type="ARBA" id="ARBA00022984"/>
    </source>
</evidence>
<feature type="transmembrane region" description="Helical" evidence="9">
    <location>
        <begin position="461"/>
        <end position="483"/>
    </location>
</feature>
<keyword evidence="6 9" id="KW-1133">Transmembrane helix</keyword>
<gene>
    <name evidence="10" type="ORF">SAMN06272739_2589</name>
</gene>
<dbReference type="GO" id="GO:0009252">
    <property type="term" value="P:peptidoglycan biosynthetic process"/>
    <property type="evidence" value="ECO:0007669"/>
    <property type="project" value="UniProtKB-KW"/>
</dbReference>
<dbReference type="PRINTS" id="PR01806">
    <property type="entry name" value="VIRFACTRMVIN"/>
</dbReference>
<proteinExistence type="predicted"/>
<evidence type="ECO:0000256" key="3">
    <source>
        <dbReference type="ARBA" id="ARBA00022692"/>
    </source>
</evidence>
<feature type="transmembrane region" description="Helical" evidence="9">
    <location>
        <begin position="181"/>
        <end position="201"/>
    </location>
</feature>
<keyword evidence="5" id="KW-0573">Peptidoglycan synthesis</keyword>
<evidence type="ECO:0000256" key="9">
    <source>
        <dbReference type="SAM" id="Phobius"/>
    </source>
</evidence>
<organism evidence="10 11">
    <name type="scientific">Blastococcus haudaquaticus</name>
    <dbReference type="NCBI Taxonomy" id="1938745"/>
    <lineage>
        <taxon>Bacteria</taxon>
        <taxon>Bacillati</taxon>
        <taxon>Actinomycetota</taxon>
        <taxon>Actinomycetes</taxon>
        <taxon>Geodermatophilales</taxon>
        <taxon>Geodermatophilaceae</taxon>
        <taxon>Blastococcus</taxon>
    </lineage>
</organism>
<evidence type="ECO:0000256" key="6">
    <source>
        <dbReference type="ARBA" id="ARBA00022989"/>
    </source>
</evidence>
<evidence type="ECO:0000313" key="11">
    <source>
        <dbReference type="Proteomes" id="UP000219482"/>
    </source>
</evidence>
<keyword evidence="7 9" id="KW-0472">Membrane</keyword>
<feature type="compositionally biased region" description="Low complexity" evidence="8">
    <location>
        <begin position="1"/>
        <end position="15"/>
    </location>
</feature>
<feature type="transmembrane region" description="Helical" evidence="9">
    <location>
        <begin position="372"/>
        <end position="394"/>
    </location>
</feature>
<keyword evidence="11" id="KW-1185">Reference proteome</keyword>
<keyword evidence="3 9" id="KW-0812">Transmembrane</keyword>
<dbReference type="RefSeq" id="WP_097184327.1">
    <property type="nucleotide sequence ID" value="NZ_OCNK01000003.1"/>
</dbReference>
<keyword evidence="4" id="KW-0133">Cell shape</keyword>
<protein>
    <submittedName>
        <fullName evidence="10">Putative peptidoglycan lipid II flippase</fullName>
    </submittedName>
</protein>
<dbReference type="InterPro" id="IPR051050">
    <property type="entry name" value="Lipid_II_flippase_MurJ/MviN"/>
</dbReference>
<dbReference type="GO" id="GO:0008360">
    <property type="term" value="P:regulation of cell shape"/>
    <property type="evidence" value="ECO:0007669"/>
    <property type="project" value="UniProtKB-KW"/>
</dbReference>
<dbReference type="EMBL" id="OCNK01000003">
    <property type="protein sequence ID" value="SOE00429.1"/>
    <property type="molecule type" value="Genomic_DNA"/>
</dbReference>
<dbReference type="PANTHER" id="PTHR47019">
    <property type="entry name" value="LIPID II FLIPPASE MURJ"/>
    <property type="match status" value="1"/>
</dbReference>
<feature type="transmembrane region" description="Helical" evidence="9">
    <location>
        <begin position="242"/>
        <end position="262"/>
    </location>
</feature>
<evidence type="ECO:0000256" key="2">
    <source>
        <dbReference type="ARBA" id="ARBA00022475"/>
    </source>
</evidence>
<sequence>MTGPARAADEAAVAPERADAGARPGMTHKVRLLYTAGLVTAIEIIGAVLGLLRDVLLAHYFGASAETDAFLVAWMIPETASPLLMEGALAYLLVPRLARELELRGTVQRVLDRSVIPLGLLLAGLTALVALLAPGLVAVLAPGLAEPELAVRCVRAAAPTILFLGLSGVLMATLRAHQRFLVPAWVYVVYNVGILACLLLLHDRLGIFAAALGLSVGAAGMVALQLGPFLRRVHVRNLRLGLDRGLLLAAVAFLPVGLYTLGRQAQVVVERFFGSTLDAGTISHLNYATKVAQIPLALAMAIAMVSMPSLARHAAGGRTDELRAGVEQTLRLAVLVILPAIAALVACAPQVIQFLFLRGEFTAGDVAETAVIMRVYAVGLLGQTLVGVLATCYWSRAQRTWWPAVATASGLAATVGVSVLAVGPLGATGLALANAVGITVAAALLLVGLRSRVVALPYTPLLGLLARATVAGGAAGLAAWAVLRGVGDSLPVAPAVVVGGLVVAAVYGATTWVLQVPEVRAGATALVRRTRGRAAD</sequence>
<dbReference type="AlphaFoldDB" id="A0A286GZA0"/>
<feature type="transmembrane region" description="Helical" evidence="9">
    <location>
        <begin position="115"/>
        <end position="144"/>
    </location>
</feature>
<evidence type="ECO:0000256" key="1">
    <source>
        <dbReference type="ARBA" id="ARBA00004651"/>
    </source>
</evidence>
<name>A0A286GZA0_9ACTN</name>
<evidence type="ECO:0000256" key="4">
    <source>
        <dbReference type="ARBA" id="ARBA00022960"/>
    </source>
</evidence>
<feature type="transmembrane region" description="Helical" evidence="9">
    <location>
        <begin position="156"/>
        <end position="174"/>
    </location>
</feature>
<dbReference type="OrthoDB" id="3695748at2"/>
<dbReference type="GO" id="GO:0005886">
    <property type="term" value="C:plasma membrane"/>
    <property type="evidence" value="ECO:0007669"/>
    <property type="project" value="UniProtKB-SubCell"/>
</dbReference>
<evidence type="ECO:0000313" key="10">
    <source>
        <dbReference type="EMBL" id="SOE00429.1"/>
    </source>
</evidence>
<feature type="transmembrane region" description="Helical" evidence="9">
    <location>
        <begin position="332"/>
        <end position="352"/>
    </location>
</feature>
<evidence type="ECO:0000256" key="7">
    <source>
        <dbReference type="ARBA" id="ARBA00023136"/>
    </source>
</evidence>
<reference evidence="11" key="1">
    <citation type="submission" date="2017-09" db="EMBL/GenBank/DDBJ databases">
        <authorList>
            <person name="Varghese N."/>
            <person name="Submissions S."/>
        </authorList>
    </citation>
    <scope>NUCLEOTIDE SEQUENCE [LARGE SCALE GENOMIC DNA]</scope>
    <source>
        <strain evidence="11">DSM 44270</strain>
    </source>
</reference>
<evidence type="ECO:0000256" key="8">
    <source>
        <dbReference type="SAM" id="MobiDB-lite"/>
    </source>
</evidence>
<feature type="transmembrane region" description="Helical" evidence="9">
    <location>
        <begin position="292"/>
        <end position="311"/>
    </location>
</feature>
<dbReference type="GO" id="GO:0034204">
    <property type="term" value="P:lipid translocation"/>
    <property type="evidence" value="ECO:0007669"/>
    <property type="project" value="TreeGrafter"/>
</dbReference>
<dbReference type="Pfam" id="PF03023">
    <property type="entry name" value="MurJ"/>
    <property type="match status" value="1"/>
</dbReference>
<feature type="transmembrane region" description="Helical" evidence="9">
    <location>
        <begin position="429"/>
        <end position="449"/>
    </location>
</feature>
<dbReference type="InterPro" id="IPR004268">
    <property type="entry name" value="MurJ"/>
</dbReference>
<dbReference type="NCBIfam" id="TIGR01695">
    <property type="entry name" value="murJ_mviN"/>
    <property type="match status" value="1"/>
</dbReference>
<accession>A0A286GZA0</accession>